<dbReference type="EMBL" id="LWDV01000010">
    <property type="protein sequence ID" value="OCL25474.1"/>
    <property type="molecule type" value="Genomic_DNA"/>
</dbReference>
<dbReference type="InterPro" id="IPR015867">
    <property type="entry name" value="N-reg_PII/ATP_PRibTrfase_C"/>
</dbReference>
<evidence type="ECO:0000256" key="2">
    <source>
        <dbReference type="ARBA" id="ARBA00022475"/>
    </source>
</evidence>
<dbReference type="RefSeq" id="WP_068719386.1">
    <property type="nucleotide sequence ID" value="NZ_LWDV01000010.1"/>
</dbReference>
<feature type="transmembrane region" description="Helical" evidence="6">
    <location>
        <begin position="105"/>
        <end position="123"/>
    </location>
</feature>
<evidence type="ECO:0000313" key="8">
    <source>
        <dbReference type="EMBL" id="OCL25474.1"/>
    </source>
</evidence>
<evidence type="ECO:0000256" key="5">
    <source>
        <dbReference type="ARBA" id="ARBA00023136"/>
    </source>
</evidence>
<evidence type="ECO:0000256" key="4">
    <source>
        <dbReference type="ARBA" id="ARBA00022989"/>
    </source>
</evidence>
<dbReference type="Pfam" id="PF10035">
    <property type="entry name" value="DUF2179"/>
    <property type="match status" value="1"/>
</dbReference>
<dbReference type="InterPro" id="IPR003740">
    <property type="entry name" value="YitT"/>
</dbReference>
<evidence type="ECO:0000259" key="7">
    <source>
        <dbReference type="Pfam" id="PF10035"/>
    </source>
</evidence>
<feature type="transmembrane region" description="Helical" evidence="6">
    <location>
        <begin position="43"/>
        <end position="68"/>
    </location>
</feature>
<keyword evidence="3 6" id="KW-0812">Transmembrane</keyword>
<feature type="transmembrane region" description="Helical" evidence="6">
    <location>
        <begin position="9"/>
        <end position="28"/>
    </location>
</feature>
<evidence type="ECO:0000256" key="3">
    <source>
        <dbReference type="ARBA" id="ARBA00022692"/>
    </source>
</evidence>
<keyword evidence="4 6" id="KW-1133">Transmembrane helix</keyword>
<organism evidence="8 9">
    <name type="scientific">Orenia metallireducens</name>
    <dbReference type="NCBI Taxonomy" id="1413210"/>
    <lineage>
        <taxon>Bacteria</taxon>
        <taxon>Bacillati</taxon>
        <taxon>Bacillota</taxon>
        <taxon>Clostridia</taxon>
        <taxon>Halanaerobiales</taxon>
        <taxon>Halobacteroidaceae</taxon>
        <taxon>Orenia</taxon>
    </lineage>
</organism>
<dbReference type="OrthoDB" id="3180973at2"/>
<evidence type="ECO:0000256" key="6">
    <source>
        <dbReference type="SAM" id="Phobius"/>
    </source>
</evidence>
<proteinExistence type="predicted"/>
<dbReference type="CDD" id="cd16380">
    <property type="entry name" value="YitT_C"/>
    <property type="match status" value="1"/>
</dbReference>
<dbReference type="PIRSF" id="PIRSF006483">
    <property type="entry name" value="Membrane_protein_YitT"/>
    <property type="match status" value="1"/>
</dbReference>
<keyword evidence="5 6" id="KW-0472">Membrane</keyword>
<feature type="transmembrane region" description="Helical" evidence="6">
    <location>
        <begin position="80"/>
        <end position="99"/>
    </location>
</feature>
<comment type="subcellular location">
    <subcellularLocation>
        <location evidence="1">Cell membrane</location>
        <topology evidence="1">Multi-pass membrane protein</topology>
    </subcellularLocation>
</comment>
<keyword evidence="2" id="KW-1003">Cell membrane</keyword>
<name>A0A1C0A5R3_9FIRM</name>
<protein>
    <recommendedName>
        <fullName evidence="7">DUF2179 domain-containing protein</fullName>
    </recommendedName>
</protein>
<reference evidence="9" key="1">
    <citation type="submission" date="2016-07" db="EMBL/GenBank/DDBJ databases">
        <authorList>
            <person name="Florea S."/>
            <person name="Webb J.S."/>
            <person name="Jaromczyk J."/>
            <person name="Schardl C.L."/>
        </authorList>
    </citation>
    <scope>NUCLEOTIDE SEQUENCE [LARGE SCALE GENOMIC DNA]</scope>
    <source>
        <strain evidence="9">Z6</strain>
    </source>
</reference>
<feature type="domain" description="DUF2179" evidence="7">
    <location>
        <begin position="218"/>
        <end position="272"/>
    </location>
</feature>
<sequence>MRKQTIYDYFWITIGSIITAAGLVMFLIPNKIAAGGVSGLSTVIYYLFGLPVGMVSLAINIPLFIIGVKEMGAKFGIRTLYGIFLLSFGIDLLNPYLPVLTHDPLLASIYGGGVSGLGLGLVFRSKGTTGGTDLVAQLINKFTGISVGKSLMIIDFCVIALAGIVFNAEIALYAFIAMMITGKAIDIVQEGLKISKGTFIISDYSEEIRKNILEKMDRGVTILKGKGGFTEHNKDVLLCIISRSEVSDLKRLVHNIDKNAFVIITEVHEVLGEGFNENAFRE</sequence>
<dbReference type="InterPro" id="IPR019264">
    <property type="entry name" value="DUF2179"/>
</dbReference>
<dbReference type="Proteomes" id="UP000093514">
    <property type="component" value="Unassembled WGS sequence"/>
</dbReference>
<dbReference type="GO" id="GO:0005886">
    <property type="term" value="C:plasma membrane"/>
    <property type="evidence" value="ECO:0007669"/>
    <property type="project" value="UniProtKB-SubCell"/>
</dbReference>
<dbReference type="AlphaFoldDB" id="A0A1C0A5R3"/>
<reference evidence="8 9" key="2">
    <citation type="submission" date="2016-08" db="EMBL/GenBank/DDBJ databases">
        <title>Orenia metallireducens sp. nov. strain Z6, a Novel Metal-reducing Firmicute from the Deep Subsurface.</title>
        <authorList>
            <person name="Maxim B.I."/>
            <person name="Kenneth K."/>
            <person name="Flynn T.M."/>
            <person name="Oloughlin E.J."/>
            <person name="Locke R.A."/>
            <person name="Weber J.R."/>
            <person name="Egan S.M."/>
            <person name="Mackie R.I."/>
            <person name="Cann I.K."/>
        </authorList>
    </citation>
    <scope>NUCLEOTIDE SEQUENCE [LARGE SCALE GENOMIC DNA]</scope>
    <source>
        <strain evidence="8 9">Z6</strain>
    </source>
</reference>
<evidence type="ECO:0000256" key="1">
    <source>
        <dbReference type="ARBA" id="ARBA00004651"/>
    </source>
</evidence>
<keyword evidence="9" id="KW-1185">Reference proteome</keyword>
<dbReference type="InterPro" id="IPR051461">
    <property type="entry name" value="UPF0750_membrane"/>
</dbReference>
<dbReference type="PANTHER" id="PTHR33545">
    <property type="entry name" value="UPF0750 MEMBRANE PROTEIN YITT-RELATED"/>
    <property type="match status" value="1"/>
</dbReference>
<dbReference type="Pfam" id="PF02588">
    <property type="entry name" value="YitT_membrane"/>
    <property type="match status" value="1"/>
</dbReference>
<evidence type="ECO:0000313" key="9">
    <source>
        <dbReference type="Proteomes" id="UP000093514"/>
    </source>
</evidence>
<gene>
    <name evidence="8" type="ORF">U472_14095</name>
</gene>
<dbReference type="PANTHER" id="PTHR33545:SF9">
    <property type="entry name" value="UPF0750 MEMBRANE PROTEIN YITE"/>
    <property type="match status" value="1"/>
</dbReference>
<dbReference type="Gene3D" id="3.30.70.120">
    <property type="match status" value="1"/>
</dbReference>
<accession>A0A1C0A5R3</accession>
<comment type="caution">
    <text evidence="8">The sequence shown here is derived from an EMBL/GenBank/DDBJ whole genome shotgun (WGS) entry which is preliminary data.</text>
</comment>